<dbReference type="InterPro" id="IPR050385">
    <property type="entry name" value="Archaeal_FAD_synthase"/>
</dbReference>
<keyword evidence="1 4" id="KW-0808">Transferase</keyword>
<dbReference type="NCBIfam" id="TIGR00125">
    <property type="entry name" value="cyt_tran_rel"/>
    <property type="match status" value="1"/>
</dbReference>
<dbReference type="GO" id="GO:0016779">
    <property type="term" value="F:nucleotidyltransferase activity"/>
    <property type="evidence" value="ECO:0007669"/>
    <property type="project" value="UniProtKB-KW"/>
</dbReference>
<organism evidence="4 5">
    <name type="scientific">Nitrosococcus oceani C-27</name>
    <dbReference type="NCBI Taxonomy" id="314279"/>
    <lineage>
        <taxon>Bacteria</taxon>
        <taxon>Pseudomonadati</taxon>
        <taxon>Pseudomonadota</taxon>
        <taxon>Gammaproteobacteria</taxon>
        <taxon>Chromatiales</taxon>
        <taxon>Chromatiaceae</taxon>
        <taxon>Nitrosococcus</taxon>
    </lineage>
</organism>
<protein>
    <submittedName>
        <fullName evidence="4">Cytidyltransferase</fullName>
    </submittedName>
</protein>
<comment type="caution">
    <text evidence="4">The sequence shown here is derived from an EMBL/GenBank/DDBJ whole genome shotgun (WGS) entry which is preliminary data.</text>
</comment>
<dbReference type="AlphaFoldDB" id="A0A0E2YXG4"/>
<dbReference type="EMBL" id="JPGN01000367">
    <property type="protein sequence ID" value="KFI17879.1"/>
    <property type="molecule type" value="Genomic_DNA"/>
</dbReference>
<evidence type="ECO:0000313" key="5">
    <source>
        <dbReference type="Proteomes" id="UP000028839"/>
    </source>
</evidence>
<accession>A0A0E2YXG4</accession>
<dbReference type="PANTHER" id="PTHR43793:SF1">
    <property type="entry name" value="FAD SYNTHASE"/>
    <property type="match status" value="1"/>
</dbReference>
<dbReference type="InterPro" id="IPR014729">
    <property type="entry name" value="Rossmann-like_a/b/a_fold"/>
</dbReference>
<evidence type="ECO:0000259" key="3">
    <source>
        <dbReference type="Pfam" id="PF01467"/>
    </source>
</evidence>
<dbReference type="InterPro" id="IPR004821">
    <property type="entry name" value="Cyt_trans-like"/>
</dbReference>
<dbReference type="Pfam" id="PF01467">
    <property type="entry name" value="CTP_transf_like"/>
    <property type="match status" value="1"/>
</dbReference>
<sequence length="62" mass="6878">MRIVLAGGVFDIIHPGHIHTLRAAKALGNVLVVVIATDKTAQKMKNRIPLHNMELRKDLVRS</sequence>
<evidence type="ECO:0000256" key="2">
    <source>
        <dbReference type="ARBA" id="ARBA00022695"/>
    </source>
</evidence>
<name>A0A0E2YXG4_9GAMM</name>
<reference evidence="4 5" key="1">
    <citation type="submission" date="2014-07" db="EMBL/GenBank/DDBJ databases">
        <title>Comparative analysis of Nitrosococcus oceani genome inventories of strains from Pacific and Atlantic gyres.</title>
        <authorList>
            <person name="Lim C.K."/>
            <person name="Wang L."/>
            <person name="Sayavedra-Soto L.A."/>
            <person name="Klotz M.G."/>
        </authorList>
    </citation>
    <scope>NUCLEOTIDE SEQUENCE [LARGE SCALE GENOMIC DNA]</scope>
    <source>
        <strain evidence="4 5">C-27</strain>
    </source>
</reference>
<feature type="domain" description="Cytidyltransferase-like" evidence="3">
    <location>
        <begin position="5"/>
        <end position="52"/>
    </location>
</feature>
<proteinExistence type="predicted"/>
<gene>
    <name evidence="4" type="ORF">IB75_17760</name>
</gene>
<evidence type="ECO:0000313" key="4">
    <source>
        <dbReference type="EMBL" id="KFI17879.1"/>
    </source>
</evidence>
<dbReference type="SUPFAM" id="SSF52374">
    <property type="entry name" value="Nucleotidylyl transferase"/>
    <property type="match status" value="1"/>
</dbReference>
<dbReference type="Gene3D" id="3.40.50.620">
    <property type="entry name" value="HUPs"/>
    <property type="match status" value="1"/>
</dbReference>
<dbReference type="PANTHER" id="PTHR43793">
    <property type="entry name" value="FAD SYNTHASE"/>
    <property type="match status" value="1"/>
</dbReference>
<dbReference type="HOGENOM" id="CLU_034585_2_2_6"/>
<evidence type="ECO:0000256" key="1">
    <source>
        <dbReference type="ARBA" id="ARBA00022679"/>
    </source>
</evidence>
<keyword evidence="2" id="KW-0548">Nucleotidyltransferase</keyword>
<dbReference type="Proteomes" id="UP000028839">
    <property type="component" value="Unassembled WGS sequence"/>
</dbReference>
<feature type="non-terminal residue" evidence="4">
    <location>
        <position position="62"/>
    </location>
</feature>